<dbReference type="InterPro" id="IPR032506">
    <property type="entry name" value="SGSH_C"/>
</dbReference>
<dbReference type="PANTHER" id="PTHR43108">
    <property type="entry name" value="N-ACETYLGLUCOSAMINE-6-SULFATASE FAMILY MEMBER"/>
    <property type="match status" value="1"/>
</dbReference>
<dbReference type="AlphaFoldDB" id="A0A839IXT9"/>
<feature type="non-terminal residue" evidence="2">
    <location>
        <position position="1"/>
    </location>
</feature>
<comment type="caution">
    <text evidence="2">The sequence shown here is derived from an EMBL/GenBank/DDBJ whole genome shotgun (WGS) entry which is preliminary data.</text>
</comment>
<organism evidence="2 3">
    <name type="scientific">Oceanospirillum sediminis</name>
    <dbReference type="NCBI Taxonomy" id="2760088"/>
    <lineage>
        <taxon>Bacteria</taxon>
        <taxon>Pseudomonadati</taxon>
        <taxon>Pseudomonadota</taxon>
        <taxon>Gammaproteobacteria</taxon>
        <taxon>Oceanospirillales</taxon>
        <taxon>Oceanospirillaceae</taxon>
        <taxon>Oceanospirillum</taxon>
    </lineage>
</organism>
<accession>A0A839IXT9</accession>
<name>A0A839IXT9_9GAMM</name>
<evidence type="ECO:0000259" key="1">
    <source>
        <dbReference type="Pfam" id="PF16347"/>
    </source>
</evidence>
<dbReference type="Proteomes" id="UP000565262">
    <property type="component" value="Unassembled WGS sequence"/>
</dbReference>
<dbReference type="SUPFAM" id="SSF53649">
    <property type="entry name" value="Alkaline phosphatase-like"/>
    <property type="match status" value="1"/>
</dbReference>
<dbReference type="Gene3D" id="3.40.720.10">
    <property type="entry name" value="Alkaline Phosphatase, subunit A"/>
    <property type="match status" value="1"/>
</dbReference>
<dbReference type="EMBL" id="JACJFM010000210">
    <property type="protein sequence ID" value="MBB1489791.1"/>
    <property type="molecule type" value="Genomic_DNA"/>
</dbReference>
<dbReference type="PANTHER" id="PTHR43108:SF6">
    <property type="entry name" value="N-SULPHOGLUCOSAMINE SULPHOHYDROLASE"/>
    <property type="match status" value="1"/>
</dbReference>
<protein>
    <submittedName>
        <fullName evidence="2">DUF4976 domain-containing protein</fullName>
    </submittedName>
</protein>
<proteinExistence type="predicted"/>
<gene>
    <name evidence="2" type="ORF">H4O21_24600</name>
</gene>
<keyword evidence="3" id="KW-1185">Reference proteome</keyword>
<sequence length="121" mass="14364">TDQGFYLGEKGWFDKRFMYEESLEMPMLMKYPKKIKAGTEISALTQNLDFAETFLDFAGVTIPKDMQGKSLKPLLTNTIKDEDFRDAIYYHYYDFPAFHMVKKMYGVRTNRFKLIHVYDDI</sequence>
<reference evidence="2 3" key="1">
    <citation type="submission" date="2020-08" db="EMBL/GenBank/DDBJ databases">
        <title>Oceanospirillum sp. nov. isolated from marine sediment.</title>
        <authorList>
            <person name="Ji X."/>
        </authorList>
    </citation>
    <scope>NUCLEOTIDE SEQUENCE [LARGE SCALE GENOMIC DNA]</scope>
    <source>
        <strain evidence="2 3">D5</strain>
    </source>
</reference>
<feature type="domain" description="N-sulphoglucosamine sulphohydrolase C-terminal" evidence="1">
    <location>
        <begin position="8"/>
        <end position="120"/>
    </location>
</feature>
<dbReference type="InterPro" id="IPR017850">
    <property type="entry name" value="Alkaline_phosphatase_core_sf"/>
</dbReference>
<dbReference type="Pfam" id="PF16347">
    <property type="entry name" value="SGSH_C"/>
    <property type="match status" value="1"/>
</dbReference>
<evidence type="ECO:0000313" key="2">
    <source>
        <dbReference type="EMBL" id="MBB1489791.1"/>
    </source>
</evidence>
<evidence type="ECO:0000313" key="3">
    <source>
        <dbReference type="Proteomes" id="UP000565262"/>
    </source>
</evidence>
<feature type="non-terminal residue" evidence="2">
    <location>
        <position position="121"/>
    </location>
</feature>